<protein>
    <recommendedName>
        <fullName evidence="6">Sulfhydryl oxidase</fullName>
        <ecNumber evidence="6">1.8.3.2</ecNumber>
    </recommendedName>
</protein>
<dbReference type="Proteomes" id="UP000030747">
    <property type="component" value="Unassembled WGS sequence"/>
</dbReference>
<comment type="cofactor">
    <cofactor evidence="1 6">
        <name>FAD</name>
        <dbReference type="ChEBI" id="CHEBI:57692"/>
    </cofactor>
</comment>
<reference evidence="8" key="2">
    <citation type="submission" date="2013-10" db="EMBL/GenBank/DDBJ databases">
        <authorList>
            <person name="Aslett M."/>
        </authorList>
    </citation>
    <scope>NUCLEOTIDE SEQUENCE [LARGE SCALE GENOMIC DNA]</scope>
    <source>
        <strain evidence="8">Houghton</strain>
    </source>
</reference>
<evidence type="ECO:0000256" key="2">
    <source>
        <dbReference type="ARBA" id="ARBA00022630"/>
    </source>
</evidence>
<dbReference type="InterPro" id="IPR039799">
    <property type="entry name" value="ALR/ERV"/>
</dbReference>
<evidence type="ECO:0000313" key="9">
    <source>
        <dbReference type="Proteomes" id="UP000030747"/>
    </source>
</evidence>
<evidence type="ECO:0000256" key="6">
    <source>
        <dbReference type="RuleBase" id="RU371123"/>
    </source>
</evidence>
<dbReference type="Gene3D" id="1.20.120.310">
    <property type="entry name" value="ERV/ALR sulfhydryl oxidase domain"/>
    <property type="match status" value="1"/>
</dbReference>
<sequence length="119" mass="13699">MPSQGKRPEHRLILPPSREQMGRASWKVLHAAAAQFPDKPSKLVQRTMLSWLLGFTLFYPCHICRNAFIPIIQFNPPSIASQKDLVLWACRVHNAVNEDLSLPIYDCTDRRLFEQQSRG</sequence>
<evidence type="ECO:0000313" key="8">
    <source>
        <dbReference type="EMBL" id="CDJ37001.1"/>
    </source>
</evidence>
<keyword evidence="3 6" id="KW-0274">FAD</keyword>
<dbReference type="GeneID" id="25250202"/>
<accession>U6KJM5</accession>
<dbReference type="InterPro" id="IPR017905">
    <property type="entry name" value="ERV/ALR_sulphydryl_oxidase"/>
</dbReference>
<evidence type="ECO:0000256" key="5">
    <source>
        <dbReference type="ARBA" id="ARBA00023157"/>
    </source>
</evidence>
<evidence type="ECO:0000256" key="1">
    <source>
        <dbReference type="ARBA" id="ARBA00001974"/>
    </source>
</evidence>
<dbReference type="VEuPathDB" id="ToxoDB:ETH2_0813900"/>
<dbReference type="PANTHER" id="PTHR12645:SF0">
    <property type="entry name" value="FAD-LINKED SULFHYDRYL OXIDASE ALR"/>
    <property type="match status" value="1"/>
</dbReference>
<reference evidence="8" key="1">
    <citation type="submission" date="2013-10" db="EMBL/GenBank/DDBJ databases">
        <title>Genomic analysis of the causative agents of coccidiosis in chickens.</title>
        <authorList>
            <person name="Reid A.J."/>
            <person name="Blake D."/>
            <person name="Billington K."/>
            <person name="Browne H."/>
            <person name="Dunn M."/>
            <person name="Hung S."/>
            <person name="Kawahara F."/>
            <person name="Miranda-Saavedra D."/>
            <person name="Mourier T."/>
            <person name="Nagra H."/>
            <person name="Otto T.D."/>
            <person name="Rawlings N."/>
            <person name="Sanchez A."/>
            <person name="Sanders M."/>
            <person name="Subramaniam C."/>
            <person name="Tay Y."/>
            <person name="Dear P."/>
            <person name="Doerig C."/>
            <person name="Gruber A."/>
            <person name="Parkinson J."/>
            <person name="Shirley M."/>
            <person name="Wan K.L."/>
            <person name="Berriman M."/>
            <person name="Tomley F."/>
            <person name="Pain A."/>
        </authorList>
    </citation>
    <scope>NUCLEOTIDE SEQUENCE [LARGE SCALE GENOMIC DNA]</scope>
    <source>
        <strain evidence="8">Houghton</strain>
    </source>
</reference>
<proteinExistence type="predicted"/>
<dbReference type="GO" id="GO:0050660">
    <property type="term" value="F:flavin adenine dinucleotide binding"/>
    <property type="evidence" value="ECO:0007669"/>
    <property type="project" value="TreeGrafter"/>
</dbReference>
<evidence type="ECO:0000256" key="4">
    <source>
        <dbReference type="ARBA" id="ARBA00023002"/>
    </source>
</evidence>
<name>U6KJM5_EIMTE</name>
<dbReference type="PROSITE" id="PS51324">
    <property type="entry name" value="ERV_ALR"/>
    <property type="match status" value="1"/>
</dbReference>
<keyword evidence="2 6" id="KW-0285">Flavoprotein</keyword>
<keyword evidence="9" id="KW-1185">Reference proteome</keyword>
<dbReference type="OrthoDB" id="17199at2759"/>
<dbReference type="GO" id="GO:0005739">
    <property type="term" value="C:mitochondrion"/>
    <property type="evidence" value="ECO:0007669"/>
    <property type="project" value="TreeGrafter"/>
</dbReference>
<dbReference type="Pfam" id="PF04777">
    <property type="entry name" value="Evr1_Alr"/>
    <property type="match status" value="1"/>
</dbReference>
<keyword evidence="5" id="KW-1015">Disulfide bond</keyword>
<evidence type="ECO:0000259" key="7">
    <source>
        <dbReference type="PROSITE" id="PS51324"/>
    </source>
</evidence>
<gene>
    <name evidence="8" type="ORF">ETH_00004970</name>
</gene>
<dbReference type="VEuPathDB" id="ToxoDB:ETH_00004970"/>
<dbReference type="OMA" id="FALWMCQ"/>
<dbReference type="SUPFAM" id="SSF69000">
    <property type="entry name" value="FAD-dependent thiol oxidase"/>
    <property type="match status" value="1"/>
</dbReference>
<comment type="catalytic activity">
    <reaction evidence="6">
        <text>2 R'C(R)SH + O2 = R'C(R)S-S(R)CR' + H2O2</text>
        <dbReference type="Rhea" id="RHEA:17357"/>
        <dbReference type="ChEBI" id="CHEBI:15379"/>
        <dbReference type="ChEBI" id="CHEBI:16240"/>
        <dbReference type="ChEBI" id="CHEBI:16520"/>
        <dbReference type="ChEBI" id="CHEBI:17412"/>
        <dbReference type="EC" id="1.8.3.2"/>
    </reaction>
</comment>
<dbReference type="RefSeq" id="XP_013227839.1">
    <property type="nucleotide sequence ID" value="XM_013372385.1"/>
</dbReference>
<dbReference type="EMBL" id="HG673746">
    <property type="protein sequence ID" value="CDJ37001.1"/>
    <property type="molecule type" value="Genomic_DNA"/>
</dbReference>
<dbReference type="EC" id="1.8.3.2" evidence="6"/>
<organism evidence="8 9">
    <name type="scientific">Eimeria tenella</name>
    <name type="common">Coccidian parasite</name>
    <dbReference type="NCBI Taxonomy" id="5802"/>
    <lineage>
        <taxon>Eukaryota</taxon>
        <taxon>Sar</taxon>
        <taxon>Alveolata</taxon>
        <taxon>Apicomplexa</taxon>
        <taxon>Conoidasida</taxon>
        <taxon>Coccidia</taxon>
        <taxon>Eucoccidiorida</taxon>
        <taxon>Eimeriorina</taxon>
        <taxon>Eimeriidae</taxon>
        <taxon>Eimeria</taxon>
    </lineage>
</organism>
<dbReference type="GO" id="GO:0016971">
    <property type="term" value="F:flavin-dependent sulfhydryl oxidase activity"/>
    <property type="evidence" value="ECO:0007669"/>
    <property type="project" value="InterPro"/>
</dbReference>
<feature type="domain" description="ERV/ALR sulfhydryl oxidase" evidence="7">
    <location>
        <begin position="14"/>
        <end position="116"/>
    </location>
</feature>
<evidence type="ECO:0000256" key="3">
    <source>
        <dbReference type="ARBA" id="ARBA00022827"/>
    </source>
</evidence>
<dbReference type="InterPro" id="IPR036774">
    <property type="entry name" value="ERV/ALR_sulphydryl_oxid_sf"/>
</dbReference>
<keyword evidence="4 6" id="KW-0560">Oxidoreductase</keyword>
<dbReference type="PANTHER" id="PTHR12645">
    <property type="entry name" value="ALR/ERV"/>
    <property type="match status" value="1"/>
</dbReference>
<dbReference type="AlphaFoldDB" id="U6KJM5"/>